<evidence type="ECO:0000256" key="2">
    <source>
        <dbReference type="ARBA" id="ARBA00022679"/>
    </source>
</evidence>
<name>A0A1M5EPN2_9ACTN</name>
<dbReference type="CDD" id="cd13970">
    <property type="entry name" value="ABC1_ADCK3"/>
    <property type="match status" value="1"/>
</dbReference>
<evidence type="ECO:0000313" key="8">
    <source>
        <dbReference type="Proteomes" id="UP000186132"/>
    </source>
</evidence>
<feature type="compositionally biased region" description="Basic and acidic residues" evidence="5">
    <location>
        <begin position="8"/>
        <end position="23"/>
    </location>
</feature>
<keyword evidence="7" id="KW-0830">Ubiquinone</keyword>
<dbReference type="Pfam" id="PF03109">
    <property type="entry name" value="ABC1"/>
    <property type="match status" value="1"/>
</dbReference>
<accession>A0A1M5EPN2</accession>
<dbReference type="AlphaFoldDB" id="A0A1M5EPN2"/>
<dbReference type="Proteomes" id="UP000186132">
    <property type="component" value="Unassembled WGS sequence"/>
</dbReference>
<protein>
    <submittedName>
        <fullName evidence="7">Predicted unusual protein kinase regulating ubiquinone biosynthesis, AarF/ABC1/UbiB family</fullName>
    </submittedName>
</protein>
<evidence type="ECO:0000259" key="6">
    <source>
        <dbReference type="Pfam" id="PF03109"/>
    </source>
</evidence>
<sequence length="471" mass="50966">MAVGHNGRVADRSEGRSRRREGDDTASQRGHIPQRRGARTAKLASLPLGVAGRATLGLGRRISGRSADEVNAELQARTAEQLFTVLGELKGGAMKLGQALSVFEAALPDENAAPYREALTKLQEAAPPMPTAQVRSVLDEQFGTRWRERFRDFDDTPAAAASIGQVHKAVWSDGRVVAVKLQYPGAGPALLADLTQLTRFAWLFGRVSPGLDVKPLLSEIRERVLEELDYTLEADAQRAFASAFADDPDIAVPRVVASAPKAVVTEWMDGTQLSSIIADGTQQQRDRAGSMMALLHYSAPARAGLLHADPHPGNFRLLPDGRLGVIDFGAVARLPDGYPAPLGRLTRLAVDNDPDAVLALMRDLGFVRPGIQVSGQEVMDYLGPAVDPLREPSFTFSRAWLQQQASRVADPRRAEAQVGRQLNLPPSYLLIHRVTLGSIGVLCQLGATAPFRRLAERWQPGFAHESGDVDA</sequence>
<feature type="domain" description="ABC1 atypical kinase-like" evidence="6">
    <location>
        <begin position="121"/>
        <end position="357"/>
    </location>
</feature>
<keyword evidence="7" id="KW-0418">Kinase</keyword>
<dbReference type="GO" id="GO:0005524">
    <property type="term" value="F:ATP binding"/>
    <property type="evidence" value="ECO:0007669"/>
    <property type="project" value="UniProtKB-KW"/>
</dbReference>
<dbReference type="InterPro" id="IPR034646">
    <property type="entry name" value="ADCK3_dom"/>
</dbReference>
<keyword evidence="2" id="KW-0808">Transferase</keyword>
<proteinExistence type="inferred from homology"/>
<dbReference type="EMBL" id="FQVU01000001">
    <property type="protein sequence ID" value="SHF81147.1"/>
    <property type="molecule type" value="Genomic_DNA"/>
</dbReference>
<reference evidence="7 8" key="1">
    <citation type="submission" date="2016-11" db="EMBL/GenBank/DDBJ databases">
        <authorList>
            <person name="Jaros S."/>
            <person name="Januszkiewicz K."/>
            <person name="Wedrychowicz H."/>
        </authorList>
    </citation>
    <scope>NUCLEOTIDE SEQUENCE [LARGE SCALE GENOMIC DNA]</scope>
    <source>
        <strain evidence="7 8">DSM 45627</strain>
    </source>
</reference>
<organism evidence="7 8">
    <name type="scientific">Jatrophihabitans endophyticus</name>
    <dbReference type="NCBI Taxonomy" id="1206085"/>
    <lineage>
        <taxon>Bacteria</taxon>
        <taxon>Bacillati</taxon>
        <taxon>Actinomycetota</taxon>
        <taxon>Actinomycetes</taxon>
        <taxon>Jatrophihabitantales</taxon>
        <taxon>Jatrophihabitantaceae</taxon>
        <taxon>Jatrophihabitans</taxon>
    </lineage>
</organism>
<dbReference type="GO" id="GO:0016301">
    <property type="term" value="F:kinase activity"/>
    <property type="evidence" value="ECO:0007669"/>
    <property type="project" value="UniProtKB-KW"/>
</dbReference>
<dbReference type="InterPro" id="IPR004147">
    <property type="entry name" value="ABC1_dom"/>
</dbReference>
<dbReference type="STRING" id="1206085.SAMN05443575_0959"/>
<keyword evidence="8" id="KW-1185">Reference proteome</keyword>
<dbReference type="InterPro" id="IPR051409">
    <property type="entry name" value="Atypical_kinase_ADCK"/>
</dbReference>
<evidence type="ECO:0000256" key="3">
    <source>
        <dbReference type="ARBA" id="ARBA00022741"/>
    </source>
</evidence>
<gene>
    <name evidence="7" type="ORF">SAMN05443575_0959</name>
</gene>
<evidence type="ECO:0000256" key="4">
    <source>
        <dbReference type="ARBA" id="ARBA00022840"/>
    </source>
</evidence>
<dbReference type="SUPFAM" id="SSF56112">
    <property type="entry name" value="Protein kinase-like (PK-like)"/>
    <property type="match status" value="1"/>
</dbReference>
<dbReference type="PANTHER" id="PTHR43851:SF3">
    <property type="entry name" value="COENZYME Q8"/>
    <property type="match status" value="1"/>
</dbReference>
<dbReference type="InterPro" id="IPR011009">
    <property type="entry name" value="Kinase-like_dom_sf"/>
</dbReference>
<evidence type="ECO:0000256" key="1">
    <source>
        <dbReference type="ARBA" id="ARBA00009670"/>
    </source>
</evidence>
<evidence type="ECO:0000313" key="7">
    <source>
        <dbReference type="EMBL" id="SHF81147.1"/>
    </source>
</evidence>
<feature type="region of interest" description="Disordered" evidence="5">
    <location>
        <begin position="1"/>
        <end position="39"/>
    </location>
</feature>
<comment type="similarity">
    <text evidence="1">Belongs to the protein kinase superfamily. ADCK protein kinase family.</text>
</comment>
<dbReference type="PANTHER" id="PTHR43851">
    <property type="match status" value="1"/>
</dbReference>
<keyword evidence="3" id="KW-0547">Nucleotide-binding</keyword>
<keyword evidence="4" id="KW-0067">ATP-binding</keyword>
<evidence type="ECO:0000256" key="5">
    <source>
        <dbReference type="SAM" id="MobiDB-lite"/>
    </source>
</evidence>